<feature type="domain" description="Glycosyltransferase 2-like" evidence="1">
    <location>
        <begin position="19"/>
        <end position="152"/>
    </location>
</feature>
<evidence type="ECO:0000259" key="1">
    <source>
        <dbReference type="Pfam" id="PF00535"/>
    </source>
</evidence>
<comment type="caution">
    <text evidence="2">The sequence shown here is derived from an EMBL/GenBank/DDBJ whole genome shotgun (WGS) entry which is preliminary data.</text>
</comment>
<dbReference type="EMBL" id="BMLI01000001">
    <property type="protein sequence ID" value="GGM77365.1"/>
    <property type="molecule type" value="Genomic_DNA"/>
</dbReference>
<accession>A0ABQ2HF01</accession>
<dbReference type="Gene3D" id="3.90.550.10">
    <property type="entry name" value="Spore Coat Polysaccharide Biosynthesis Protein SpsA, Chain A"/>
    <property type="match status" value="1"/>
</dbReference>
<proteinExistence type="predicted"/>
<dbReference type="InterPro" id="IPR001173">
    <property type="entry name" value="Glyco_trans_2-like"/>
</dbReference>
<keyword evidence="3" id="KW-1185">Reference proteome</keyword>
<organism evidence="2 3">
    <name type="scientific">Dyadobacter beijingensis</name>
    <dbReference type="NCBI Taxonomy" id="365489"/>
    <lineage>
        <taxon>Bacteria</taxon>
        <taxon>Pseudomonadati</taxon>
        <taxon>Bacteroidota</taxon>
        <taxon>Cytophagia</taxon>
        <taxon>Cytophagales</taxon>
        <taxon>Spirosomataceae</taxon>
        <taxon>Dyadobacter</taxon>
    </lineage>
</organism>
<sequence length="322" mass="36767">MQAPSGNHSVNNRVHMLNILIPTYNRAEFLIKNIEILNDIVTRGGWENEIDLIISDNASTDTTIEDLKAVQARMNLRITVYEHETNKGGVANCLFVLEKSTAKYMMYLGDDDYISYEYLSECMSIMHRDAALTAIVPNYVPVSVDGDIVANSRQQIGPTLTFAAGYDSVLENAWKGHQLSGLVFHRENLLREYDKYKVSNMYLFIFFVAISAWTGKVYAISQNPVLVTQPVKKKDWGYGHDGLVNDAFDNFKKLPVTYLQRFQLEFNFMLHQYWRFMMYKAHGNKVFFKALKNIAFCPNATALFTLSVPALLVATKLKLILK</sequence>
<dbReference type="Proteomes" id="UP000632339">
    <property type="component" value="Unassembled WGS sequence"/>
</dbReference>
<gene>
    <name evidence="2" type="ORF">GCM10010967_06210</name>
</gene>
<dbReference type="InterPro" id="IPR029044">
    <property type="entry name" value="Nucleotide-diphossugar_trans"/>
</dbReference>
<evidence type="ECO:0000313" key="3">
    <source>
        <dbReference type="Proteomes" id="UP000632339"/>
    </source>
</evidence>
<name>A0ABQ2HF01_9BACT</name>
<reference evidence="3" key="1">
    <citation type="journal article" date="2019" name="Int. J. Syst. Evol. Microbiol.">
        <title>The Global Catalogue of Microorganisms (GCM) 10K type strain sequencing project: providing services to taxonomists for standard genome sequencing and annotation.</title>
        <authorList>
            <consortium name="The Broad Institute Genomics Platform"/>
            <consortium name="The Broad Institute Genome Sequencing Center for Infectious Disease"/>
            <person name="Wu L."/>
            <person name="Ma J."/>
        </authorList>
    </citation>
    <scope>NUCLEOTIDE SEQUENCE [LARGE SCALE GENOMIC DNA]</scope>
    <source>
        <strain evidence="3">CGMCC 1.6375</strain>
    </source>
</reference>
<dbReference type="CDD" id="cd00761">
    <property type="entry name" value="Glyco_tranf_GTA_type"/>
    <property type="match status" value="1"/>
</dbReference>
<dbReference type="SUPFAM" id="SSF53448">
    <property type="entry name" value="Nucleotide-diphospho-sugar transferases"/>
    <property type="match status" value="1"/>
</dbReference>
<dbReference type="Pfam" id="PF00535">
    <property type="entry name" value="Glycos_transf_2"/>
    <property type="match status" value="1"/>
</dbReference>
<protein>
    <recommendedName>
        <fullName evidence="1">Glycosyltransferase 2-like domain-containing protein</fullName>
    </recommendedName>
</protein>
<evidence type="ECO:0000313" key="2">
    <source>
        <dbReference type="EMBL" id="GGM77365.1"/>
    </source>
</evidence>